<dbReference type="Pfam" id="PF07690">
    <property type="entry name" value="MFS_1"/>
    <property type="match status" value="1"/>
</dbReference>
<sequence length="534" mass="58668">MSDETTPLNETQPCLDHDREAREDGNTGLSRNIDRGFLAIAFLGVYLGAADDSFVLATHSEIASRFQQAALGPWLISAYTLGYMTTLPLYGRLSYLYGARCILLIAYLSFTIGCGMTGLAPSIWVAIVGRLVAGLGAAGITDLVSIIVNDWAPQKQAAVIRSYFGIFVPLGISTGAPFGGILTDVVGWRLPFLIQVPLGLVCFFITYWRLPTPAELDIKQKPGGSTDYTKPDVNAPGIILLALVLGSLMVLCHSVGGNGQAKDIRLIISIGCAILFGFVFWWHEKYLTKFPLMPMKAMLANRIWVIYLAHLLVYFSLFGIISNMSEYFTRTMNASNKSSGTFFVVLTIGSVLGSVVSGYSIRKTGKYKMMSLVGLLTMTIAVILFLVRWPQGPYPWEVCYLAIQGFGFMAFNAAFFVAISVSVPRDSGASAVTSYYLAQQMGILVGVNSTAAVTRSMFKNHLKRNLDLKPMANKIIQNVLRDNRFAFEYLSPNLQEIVAYTFMRASFVPPSMCLVSLLFAVPTICFLPRRTLDQ</sequence>
<dbReference type="EMBL" id="MLKD01000008">
    <property type="protein sequence ID" value="OQE23916.1"/>
    <property type="molecule type" value="Genomic_DNA"/>
</dbReference>
<evidence type="ECO:0000259" key="7">
    <source>
        <dbReference type="PROSITE" id="PS50850"/>
    </source>
</evidence>
<keyword evidence="3 6" id="KW-1133">Transmembrane helix</keyword>
<feature type="transmembrane region" description="Helical" evidence="6">
    <location>
        <begin position="97"/>
        <end position="120"/>
    </location>
</feature>
<feature type="transmembrane region" description="Helical" evidence="6">
    <location>
        <begin position="342"/>
        <end position="361"/>
    </location>
</feature>
<dbReference type="Gene3D" id="1.20.1250.20">
    <property type="entry name" value="MFS general substrate transporter like domains"/>
    <property type="match status" value="1"/>
</dbReference>
<feature type="compositionally biased region" description="Polar residues" evidence="5">
    <location>
        <begin position="1"/>
        <end position="12"/>
    </location>
</feature>
<evidence type="ECO:0000256" key="4">
    <source>
        <dbReference type="ARBA" id="ARBA00023136"/>
    </source>
</evidence>
<dbReference type="PANTHER" id="PTHR23501">
    <property type="entry name" value="MAJOR FACILITATOR SUPERFAMILY"/>
    <property type="match status" value="1"/>
</dbReference>
<dbReference type="PROSITE" id="PS50850">
    <property type="entry name" value="MFS"/>
    <property type="match status" value="1"/>
</dbReference>
<dbReference type="InterPro" id="IPR011701">
    <property type="entry name" value="MFS"/>
</dbReference>
<evidence type="ECO:0000256" key="6">
    <source>
        <dbReference type="SAM" id="Phobius"/>
    </source>
</evidence>
<dbReference type="GO" id="GO:0000329">
    <property type="term" value="C:fungal-type vacuole membrane"/>
    <property type="evidence" value="ECO:0007669"/>
    <property type="project" value="TreeGrafter"/>
</dbReference>
<feature type="transmembrane region" description="Helical" evidence="6">
    <location>
        <begin position="367"/>
        <end position="387"/>
    </location>
</feature>
<dbReference type="InterPro" id="IPR020846">
    <property type="entry name" value="MFS_dom"/>
</dbReference>
<feature type="transmembrane region" description="Helical" evidence="6">
    <location>
        <begin position="264"/>
        <end position="283"/>
    </location>
</feature>
<name>A0A1V6TCN0_9EURO</name>
<feature type="transmembrane region" description="Helical" evidence="6">
    <location>
        <begin position="36"/>
        <end position="57"/>
    </location>
</feature>
<comment type="caution">
    <text evidence="8">The sequence shown here is derived from an EMBL/GenBank/DDBJ whole genome shotgun (WGS) entry which is preliminary data.</text>
</comment>
<feature type="domain" description="Major facilitator superfamily (MFS) profile" evidence="7">
    <location>
        <begin position="37"/>
        <end position="524"/>
    </location>
</feature>
<comment type="subcellular location">
    <subcellularLocation>
        <location evidence="1">Membrane</location>
        <topology evidence="1">Multi-pass membrane protein</topology>
    </subcellularLocation>
</comment>
<feature type="transmembrane region" description="Helical" evidence="6">
    <location>
        <begin position="233"/>
        <end position="252"/>
    </location>
</feature>
<dbReference type="PANTHER" id="PTHR23501:SF33">
    <property type="entry name" value="MAJOR FACILITATOR SUPERFAMILY (MFS) PROFILE DOMAIN-CONTAINING PROTEIN"/>
    <property type="match status" value="1"/>
</dbReference>
<protein>
    <recommendedName>
        <fullName evidence="7">Major facilitator superfamily (MFS) profile domain-containing protein</fullName>
    </recommendedName>
</protein>
<dbReference type="Gene3D" id="1.20.1720.10">
    <property type="entry name" value="Multidrug resistance protein D"/>
    <property type="match status" value="1"/>
</dbReference>
<evidence type="ECO:0000256" key="3">
    <source>
        <dbReference type="ARBA" id="ARBA00022989"/>
    </source>
</evidence>
<proteinExistence type="predicted"/>
<feature type="transmembrane region" description="Helical" evidence="6">
    <location>
        <begin position="160"/>
        <end position="183"/>
    </location>
</feature>
<organism evidence="8 9">
    <name type="scientific">Penicillium steckii</name>
    <dbReference type="NCBI Taxonomy" id="303698"/>
    <lineage>
        <taxon>Eukaryota</taxon>
        <taxon>Fungi</taxon>
        <taxon>Dikarya</taxon>
        <taxon>Ascomycota</taxon>
        <taxon>Pezizomycotina</taxon>
        <taxon>Eurotiomycetes</taxon>
        <taxon>Eurotiomycetidae</taxon>
        <taxon>Eurotiales</taxon>
        <taxon>Aspergillaceae</taxon>
        <taxon>Penicillium</taxon>
    </lineage>
</organism>
<feature type="transmembrane region" description="Helical" evidence="6">
    <location>
        <begin position="303"/>
        <end position="321"/>
    </location>
</feature>
<keyword evidence="4 6" id="KW-0472">Membrane</keyword>
<feature type="compositionally biased region" description="Basic and acidic residues" evidence="5">
    <location>
        <begin position="15"/>
        <end position="25"/>
    </location>
</feature>
<feature type="transmembrane region" description="Helical" evidence="6">
    <location>
        <begin position="399"/>
        <end position="423"/>
    </location>
</feature>
<accession>A0A1V6TCN0</accession>
<evidence type="ECO:0000256" key="5">
    <source>
        <dbReference type="SAM" id="MobiDB-lite"/>
    </source>
</evidence>
<evidence type="ECO:0000256" key="2">
    <source>
        <dbReference type="ARBA" id="ARBA00022692"/>
    </source>
</evidence>
<dbReference type="InterPro" id="IPR036259">
    <property type="entry name" value="MFS_trans_sf"/>
</dbReference>
<feature type="transmembrane region" description="Helical" evidence="6">
    <location>
        <begin position="190"/>
        <end position="210"/>
    </location>
</feature>
<dbReference type="Proteomes" id="UP000191285">
    <property type="component" value="Unassembled WGS sequence"/>
</dbReference>
<keyword evidence="9" id="KW-1185">Reference proteome</keyword>
<dbReference type="STRING" id="303698.A0A1V6TCN0"/>
<dbReference type="SUPFAM" id="SSF103473">
    <property type="entry name" value="MFS general substrate transporter"/>
    <property type="match status" value="1"/>
</dbReference>
<feature type="transmembrane region" description="Helical" evidence="6">
    <location>
        <begin position="435"/>
        <end position="454"/>
    </location>
</feature>
<feature type="region of interest" description="Disordered" evidence="5">
    <location>
        <begin position="1"/>
        <end position="27"/>
    </location>
</feature>
<dbReference type="AlphaFoldDB" id="A0A1V6TCN0"/>
<evidence type="ECO:0000313" key="9">
    <source>
        <dbReference type="Proteomes" id="UP000191285"/>
    </source>
</evidence>
<dbReference type="GO" id="GO:0015174">
    <property type="term" value="F:basic amino acid transmembrane transporter activity"/>
    <property type="evidence" value="ECO:0007669"/>
    <property type="project" value="TreeGrafter"/>
</dbReference>
<feature type="transmembrane region" description="Helical" evidence="6">
    <location>
        <begin position="69"/>
        <end position="91"/>
    </location>
</feature>
<keyword evidence="2 6" id="KW-0812">Transmembrane</keyword>
<dbReference type="OrthoDB" id="6770063at2759"/>
<evidence type="ECO:0000313" key="8">
    <source>
        <dbReference type="EMBL" id="OQE23916.1"/>
    </source>
</evidence>
<gene>
    <name evidence="8" type="ORF">PENSTE_c008G02267</name>
</gene>
<evidence type="ECO:0000256" key="1">
    <source>
        <dbReference type="ARBA" id="ARBA00004141"/>
    </source>
</evidence>
<feature type="transmembrane region" description="Helical" evidence="6">
    <location>
        <begin position="507"/>
        <end position="529"/>
    </location>
</feature>
<reference evidence="9" key="1">
    <citation type="journal article" date="2017" name="Nat. Microbiol.">
        <title>Global analysis of biosynthetic gene clusters reveals vast potential of secondary metabolite production in Penicillium species.</title>
        <authorList>
            <person name="Nielsen J.C."/>
            <person name="Grijseels S."/>
            <person name="Prigent S."/>
            <person name="Ji B."/>
            <person name="Dainat J."/>
            <person name="Nielsen K.F."/>
            <person name="Frisvad J.C."/>
            <person name="Workman M."/>
            <person name="Nielsen J."/>
        </authorList>
    </citation>
    <scope>NUCLEOTIDE SEQUENCE [LARGE SCALE GENOMIC DNA]</scope>
    <source>
        <strain evidence="9">IBT 24891</strain>
    </source>
</reference>